<dbReference type="InterPro" id="IPR049630">
    <property type="entry name" value="DYDC-like_DD"/>
</dbReference>
<keyword evidence="3" id="KW-1185">Reference proteome</keyword>
<dbReference type="InterPro" id="IPR037856">
    <property type="entry name" value="Sdc1/DPY30"/>
</dbReference>
<feature type="compositionally biased region" description="Acidic residues" evidence="2">
    <location>
        <begin position="8"/>
        <end position="23"/>
    </location>
</feature>
<evidence type="ECO:0000313" key="4">
    <source>
        <dbReference type="RefSeq" id="XP_025074429.1"/>
    </source>
</evidence>
<reference evidence="4 5" key="1">
    <citation type="submission" date="2025-04" db="UniProtKB">
        <authorList>
            <consortium name="RefSeq"/>
        </authorList>
    </citation>
    <scope>IDENTIFICATION</scope>
</reference>
<proteinExistence type="inferred from homology"/>
<dbReference type="Gene3D" id="1.20.890.10">
    <property type="entry name" value="cAMP-dependent protein kinase regulatory subunit, dimerization-anchoring domain"/>
    <property type="match status" value="1"/>
</dbReference>
<evidence type="ECO:0000313" key="5">
    <source>
        <dbReference type="RefSeq" id="XP_025074435.1"/>
    </source>
</evidence>
<dbReference type="CDD" id="cd22966">
    <property type="entry name" value="DD_DYDC-like"/>
    <property type="match status" value="1"/>
</dbReference>
<dbReference type="PANTHER" id="PTHR23356:SF16">
    <property type="entry name" value="DPY30 DOMAIN CONTAINING 2"/>
    <property type="match status" value="1"/>
</dbReference>
<feature type="region of interest" description="Disordered" evidence="2">
    <location>
        <begin position="1"/>
        <end position="31"/>
    </location>
</feature>
<evidence type="ECO:0000256" key="2">
    <source>
        <dbReference type="SAM" id="MobiDB-lite"/>
    </source>
</evidence>
<gene>
    <name evidence="4 5" type="primary">LOC105428965</name>
</gene>
<evidence type="ECO:0000313" key="3">
    <source>
        <dbReference type="Proteomes" id="UP000504615"/>
    </source>
</evidence>
<accession>A0A8N1S6A6</accession>
<sequence>MQEINDIVLEEEQEDINEQEDQSEERSTEDEIRMIKKAKESKKDEEIDEKIVTFLHEKGLSENLIKTLIKNDLTDEHIRFLKGLNLNDDNIDYLQDLWKTKIEINKSSGSSINSITSSNSLSNDYIQLSPNSLYLKKVLSKPLIQALCDIVAKKPSDPIEYLGHWLLHYKICEERAIQQKKRELELSIDREKLDLKDIEEKKSILTEQKEDEDEYSEDHNFFDYGE</sequence>
<feature type="region of interest" description="Disordered" evidence="2">
    <location>
        <begin position="205"/>
        <end position="226"/>
    </location>
</feature>
<dbReference type="OrthoDB" id="432281at2759"/>
<dbReference type="Proteomes" id="UP000504615">
    <property type="component" value="Unplaced"/>
</dbReference>
<organism evidence="3 4">
    <name type="scientific">Pogonomyrmex barbatus</name>
    <name type="common">red harvester ant</name>
    <dbReference type="NCBI Taxonomy" id="144034"/>
    <lineage>
        <taxon>Eukaryota</taxon>
        <taxon>Metazoa</taxon>
        <taxon>Ecdysozoa</taxon>
        <taxon>Arthropoda</taxon>
        <taxon>Hexapoda</taxon>
        <taxon>Insecta</taxon>
        <taxon>Pterygota</taxon>
        <taxon>Neoptera</taxon>
        <taxon>Endopterygota</taxon>
        <taxon>Hymenoptera</taxon>
        <taxon>Apocrita</taxon>
        <taxon>Aculeata</taxon>
        <taxon>Formicoidea</taxon>
        <taxon>Formicidae</taxon>
        <taxon>Myrmicinae</taxon>
        <taxon>Pogonomyrmex</taxon>
    </lineage>
</organism>
<dbReference type="RefSeq" id="XP_025074429.1">
    <property type="nucleotide sequence ID" value="XM_025218644.1"/>
</dbReference>
<dbReference type="KEGG" id="pbar:105428965"/>
<dbReference type="GeneID" id="105428965"/>
<dbReference type="InterPro" id="IPR007858">
    <property type="entry name" value="Dpy-30_motif"/>
</dbReference>
<feature type="compositionally biased region" description="Basic and acidic residues" evidence="2">
    <location>
        <begin position="217"/>
        <end position="226"/>
    </location>
</feature>
<evidence type="ECO:0000256" key="1">
    <source>
        <dbReference type="ARBA" id="ARBA00010849"/>
    </source>
</evidence>
<dbReference type="PANTHER" id="PTHR23356">
    <property type="entry name" value="DPY30-RELATED"/>
    <property type="match status" value="1"/>
</dbReference>
<protein>
    <submittedName>
        <fullName evidence="4 5">Uncharacterized protein LOC105428965</fullName>
    </submittedName>
</protein>
<dbReference type="AlphaFoldDB" id="A0A8N1S6A6"/>
<dbReference type="Pfam" id="PF05186">
    <property type="entry name" value="Dpy-30"/>
    <property type="match status" value="1"/>
</dbReference>
<dbReference type="RefSeq" id="XP_025074435.1">
    <property type="nucleotide sequence ID" value="XM_025218650.1"/>
</dbReference>
<dbReference type="GO" id="GO:0048188">
    <property type="term" value="C:Set1C/COMPASS complex"/>
    <property type="evidence" value="ECO:0007669"/>
    <property type="project" value="InterPro"/>
</dbReference>
<name>A0A8N1S6A6_9HYME</name>
<comment type="similarity">
    <text evidence="1">Belongs to the dpy-30 family.</text>
</comment>